<dbReference type="AlphaFoldDB" id="A0A831RPH8"/>
<keyword evidence="1" id="KW-0472">Membrane</keyword>
<feature type="domain" description="Urease accessory protein UreH-like transmembrane" evidence="2">
    <location>
        <begin position="10"/>
        <end position="208"/>
    </location>
</feature>
<feature type="transmembrane region" description="Helical" evidence="1">
    <location>
        <begin position="6"/>
        <end position="30"/>
    </location>
</feature>
<feature type="transmembrane region" description="Helical" evidence="1">
    <location>
        <begin position="81"/>
        <end position="103"/>
    </location>
</feature>
<evidence type="ECO:0000256" key="1">
    <source>
        <dbReference type="SAM" id="Phobius"/>
    </source>
</evidence>
<comment type="caution">
    <text evidence="3">The sequence shown here is derived from an EMBL/GenBank/DDBJ whole genome shotgun (WGS) entry which is preliminary data.</text>
</comment>
<feature type="transmembrane region" description="Helical" evidence="1">
    <location>
        <begin position="51"/>
        <end position="69"/>
    </location>
</feature>
<name>A0A831RPH8_9GAMM</name>
<organism evidence="3">
    <name type="scientific">Sedimenticola thiotaurini</name>
    <dbReference type="NCBI Taxonomy" id="1543721"/>
    <lineage>
        <taxon>Bacteria</taxon>
        <taxon>Pseudomonadati</taxon>
        <taxon>Pseudomonadota</taxon>
        <taxon>Gammaproteobacteria</taxon>
        <taxon>Chromatiales</taxon>
        <taxon>Sedimenticolaceae</taxon>
        <taxon>Sedimenticola</taxon>
    </lineage>
</organism>
<reference evidence="3" key="1">
    <citation type="journal article" date="2020" name="mSystems">
        <title>Genome- and Community-Level Interaction Insights into Carbon Utilization and Element Cycling Functions of Hydrothermarchaeota in Hydrothermal Sediment.</title>
        <authorList>
            <person name="Zhou Z."/>
            <person name="Liu Y."/>
            <person name="Xu W."/>
            <person name="Pan J."/>
            <person name="Luo Z.H."/>
            <person name="Li M."/>
        </authorList>
    </citation>
    <scope>NUCLEOTIDE SEQUENCE [LARGE SCALE GENOMIC DNA]</scope>
    <source>
        <strain evidence="3">HyVt-443</strain>
    </source>
</reference>
<dbReference type="Pfam" id="PF13386">
    <property type="entry name" value="DsbD_2"/>
    <property type="match status" value="1"/>
</dbReference>
<keyword evidence="1" id="KW-0812">Transmembrane</keyword>
<proteinExistence type="predicted"/>
<sequence>MQPEFGLLLAFATGLTGAFHCLGMCGSFAGGYFIGHGRGLLPQIGYHGARILTYVVLGTTGALIGRVVAQSGIVGKGQGLLMILAGLLILLLGLGLTGLVPGLMRPRRCPRGGCPVVQFGRQPRVSRLLPLVAGLFNGLVPCSLVFSVAIKAAATGEPLRAGLLMLVFGAGTLPAMGLATTAAALVGGPGLRRAQRLTGVAVMLLGSWTLYQGITFHHIMSGLAG</sequence>
<dbReference type="PANTHER" id="PTHR42208:SF1">
    <property type="entry name" value="HEAVY METAL TRANSPORTER"/>
    <property type="match status" value="1"/>
</dbReference>
<evidence type="ECO:0000259" key="2">
    <source>
        <dbReference type="Pfam" id="PF13386"/>
    </source>
</evidence>
<dbReference type="InterPro" id="IPR039447">
    <property type="entry name" value="UreH-like_TM_dom"/>
</dbReference>
<feature type="transmembrane region" description="Helical" evidence="1">
    <location>
        <begin position="197"/>
        <end position="220"/>
    </location>
</feature>
<feature type="transmembrane region" description="Helical" evidence="1">
    <location>
        <begin position="162"/>
        <end position="185"/>
    </location>
</feature>
<keyword evidence="1" id="KW-1133">Transmembrane helix</keyword>
<dbReference type="PANTHER" id="PTHR42208">
    <property type="entry name" value="HEAVY METAL TRANSPORTER-RELATED"/>
    <property type="match status" value="1"/>
</dbReference>
<feature type="transmembrane region" description="Helical" evidence="1">
    <location>
        <begin position="128"/>
        <end position="150"/>
    </location>
</feature>
<gene>
    <name evidence="3" type="ORF">ENI96_07745</name>
</gene>
<dbReference type="EMBL" id="DRKP01000085">
    <property type="protein sequence ID" value="HEB96309.1"/>
    <property type="molecule type" value="Genomic_DNA"/>
</dbReference>
<protein>
    <submittedName>
        <fullName evidence="3">Sulfite exporter TauE/SafE family protein</fullName>
    </submittedName>
</protein>
<evidence type="ECO:0000313" key="3">
    <source>
        <dbReference type="EMBL" id="HEB96309.1"/>
    </source>
</evidence>
<accession>A0A831RPH8</accession>
<dbReference type="Proteomes" id="UP000886251">
    <property type="component" value="Unassembled WGS sequence"/>
</dbReference>